<keyword evidence="18" id="KW-0176">Collagen</keyword>
<comment type="pathway">
    <text evidence="4">Protein modification; protein ubiquitination.</text>
</comment>
<evidence type="ECO:0000256" key="24">
    <source>
        <dbReference type="ARBA" id="ARBA00070549"/>
    </source>
</evidence>
<keyword evidence="21" id="KW-0379">Hydroxylation</keyword>
<feature type="transmembrane region" description="Helical" evidence="26">
    <location>
        <begin position="244"/>
        <end position="264"/>
    </location>
</feature>
<evidence type="ECO:0000256" key="13">
    <source>
        <dbReference type="ARBA" id="ARBA00022771"/>
    </source>
</evidence>
<dbReference type="PANTHER" id="PTHR46053:SF3">
    <property type="entry name" value="E3 UBIQUITIN-PROTEIN LIGASE MARCHF4"/>
    <property type="match status" value="1"/>
</dbReference>
<dbReference type="Gene3D" id="3.30.40.10">
    <property type="entry name" value="Zinc/RING finger domain, C3HC4 (zinc finger)"/>
    <property type="match status" value="1"/>
</dbReference>
<sequence>MLRSQGMLKSRCCVLLGDLRVLLLGPPAPQTPLPPLNPMSGQTTESHETGVTVPDNNNTLTRSHQPAGDRTAPPLAGATVLPGGERPVAGWVDAAELSAALRGCSSSSDDCSKGKLEERFSLTSYTESGFRTPVCRICFQGPEHGELLSPCRCSGSVRCTHQPCLIKWISERGSWACELCYYKYQVIAVSTKNPLQWQAISLTVIEKVQIAAAILGSLFLMASISWLVWSSFSPSARWQRQDLLFQICYGMYGFMDVVCIALIVHEGPSVFRIFHRWQAVNQQWKVLNYDKSMDSEDLKDTAVDRTLSQPNQGYQTGVGVSASTSSLMVVASTAAGSTSTTVVTAAGGLGTQVDPNSGSTVPDQHCPYNILHLLSHLRQPEPRNQPSNSTRELVMRFTDFGGCVNFPDSSFSRTVAAVAGKMGMISGFIFLCLLQAAIPQDLTYQGPRPIPGRGDGPDPTAPPTRPEGCETRIINCPIKLFFTIDTSETIALQESPPGVLVENVKEFTRIFVQRLADEEYLGQVQLVWSIGGLHFSQTQVVFSQFTTKENFIRNLGGIQYLGKGTYIDCALKNMTHQLTQSGTSAVLFSVVITDGHVTGNPCGGIKTMAERAREKGIHIFSVAASRNIDDLGMREIADSPTELYRDDYIAVEIVDGRPKIKTESIDRIIKAMKYQAYLQCYRHTCYQTPGIPGLKGLQGLKGAKGGRGHLGPKGEKGKQGDPGIEGPIGTPGSKGEVGFKGDKGEFGAAGAKGVAGIPGRNGTDGQKGKMGRIGAVGCKGEPGDPGSDGYSGEFGDPGIPGDTGPKGDLGHPGKPGPPGPQGEPGPKGEDGYTGNQGSPGQRGTSGPNGLPGPKGEPGRRGDSGTKGAQGPDGIKGEKGERGPQGRRGRLGEDGFKGTKGDEGIPGPRGRTGEPGGPGGNGTRGNPGDPGPRGETGYRGPKGDIGRPGFSYPGPRGPTGDRGLPGRKGPRGGRGDCGAKGDPGEKGQPGETGEPGGAGKPGQRGPKGEPGSDVMLLSLSVCVCVCVCVCVGGPGPVGDPGLTDCDVMSYIRETCGCCDCEKRCGALDIVFVIDSSESVGLTNFTLEKNFVINTINRLGSMASDPASPTGTRVGVVQFSHNGTFEAIRLDDPSINSMSAFKTAVKSLQWIAGGTFTPSALKFAYDTLIKDSKRAKVQVAVVVITDGRFDPRDDEDLLKYLCNDANVVVNAIGVGDMFNKGQDDEILGSIACDKNERVTEMKHYVDLVAEDFIATMETVLCPEPVIVCPDLPCKSEPDVAPCVDRPVDLVFLLDGSERLGILNFRHVRGFVERVAERLGLAQSRTDPMRSRLALLEFGKENENHVAFPLTHDPALIADGLARLPYLDSSSSVGPAIFHAINKILTKGNARQTRRHAEISFVFITDGITNTDQLEEAVTAMHNTQVVSTVIATGTDVDQEVLSKLAMGNEDAIFKGKDLSDLSQSTLFNHFIHWVC</sequence>
<dbReference type="FunFam" id="3.40.50.410:FF:000052">
    <property type="entry name" value="collagen alpha-2(VI) chain isoform X1"/>
    <property type="match status" value="1"/>
</dbReference>
<evidence type="ECO:0000256" key="9">
    <source>
        <dbReference type="ARBA" id="ARBA00022692"/>
    </source>
</evidence>
<feature type="chain" id="PRO_5041734828" description="Collagen alpha-2(VI) chain" evidence="27">
    <location>
        <begin position="25"/>
        <end position="1473"/>
    </location>
</feature>
<proteinExistence type="inferred from homology"/>
<dbReference type="SUPFAM" id="SSF57850">
    <property type="entry name" value="RING/U-box"/>
    <property type="match status" value="1"/>
</dbReference>
<dbReference type="InterPro" id="IPR008160">
    <property type="entry name" value="Collagen"/>
</dbReference>
<keyword evidence="11 27" id="KW-0732">Signal</keyword>
<dbReference type="FunFam" id="3.40.50.410:FF:000026">
    <property type="entry name" value="Collagen, type VI, alpha 1"/>
    <property type="match status" value="1"/>
</dbReference>
<keyword evidence="16" id="KW-0130">Cell adhesion</keyword>
<evidence type="ECO:0000256" key="8">
    <source>
        <dbReference type="ARBA" id="ARBA00022679"/>
    </source>
</evidence>
<dbReference type="Proteomes" id="UP001187415">
    <property type="component" value="Unassembled WGS sequence"/>
</dbReference>
<dbReference type="InterPro" id="IPR047904">
    <property type="entry name" value="MARCHF9_RING_CH-C4HC3"/>
</dbReference>
<gene>
    <name evidence="30" type="ORF">Q5P01_013437</name>
</gene>
<dbReference type="PROSITE" id="PS50234">
    <property type="entry name" value="VWFA"/>
    <property type="match status" value="3"/>
</dbReference>
<evidence type="ECO:0000256" key="15">
    <source>
        <dbReference type="ARBA" id="ARBA00022833"/>
    </source>
</evidence>
<keyword evidence="6" id="KW-0964">Secreted</keyword>
<dbReference type="PROSITE" id="PS51292">
    <property type="entry name" value="ZF_RING_CH"/>
    <property type="match status" value="1"/>
</dbReference>
<evidence type="ECO:0000256" key="27">
    <source>
        <dbReference type="SAM" id="SignalP"/>
    </source>
</evidence>
<dbReference type="PRINTS" id="PR00453">
    <property type="entry name" value="VWFADOMAIN"/>
</dbReference>
<evidence type="ECO:0000259" key="28">
    <source>
        <dbReference type="PROSITE" id="PS50234"/>
    </source>
</evidence>
<reference evidence="30" key="1">
    <citation type="submission" date="2023-07" db="EMBL/GenBank/DDBJ databases">
        <title>Chromosome-level Genome Assembly of Striped Snakehead (Channa striata).</title>
        <authorList>
            <person name="Liu H."/>
        </authorList>
    </citation>
    <scope>NUCLEOTIDE SEQUENCE</scope>
    <source>
        <strain evidence="30">Gz</strain>
        <tissue evidence="30">Muscle</tissue>
    </source>
</reference>
<dbReference type="Pfam" id="PF12906">
    <property type="entry name" value="RINGv"/>
    <property type="match status" value="1"/>
</dbReference>
<feature type="compositionally biased region" description="Basic and acidic residues" evidence="25">
    <location>
        <begin position="972"/>
        <end position="984"/>
    </location>
</feature>
<feature type="domain" description="VWFA" evidence="28">
    <location>
        <begin position="1286"/>
        <end position="1468"/>
    </location>
</feature>
<evidence type="ECO:0000313" key="31">
    <source>
        <dbReference type="Proteomes" id="UP001187415"/>
    </source>
</evidence>
<keyword evidence="9 26" id="KW-0812">Transmembrane</keyword>
<dbReference type="InterPro" id="IPR002035">
    <property type="entry name" value="VWF_A"/>
</dbReference>
<dbReference type="CDD" id="cd16811">
    <property type="entry name" value="RING_CH-C4HC3_MARCH4_9"/>
    <property type="match status" value="1"/>
</dbReference>
<feature type="compositionally biased region" description="Polar residues" evidence="25">
    <location>
        <begin position="833"/>
        <end position="847"/>
    </location>
</feature>
<keyword evidence="20" id="KW-0325">Glycoprotein</keyword>
<feature type="domain" description="RING-CH-type" evidence="29">
    <location>
        <begin position="127"/>
        <end position="187"/>
    </location>
</feature>
<dbReference type="SMART" id="SM00744">
    <property type="entry name" value="RINGv"/>
    <property type="match status" value="1"/>
</dbReference>
<evidence type="ECO:0000256" key="2">
    <source>
        <dbReference type="ARBA" id="ARBA00004127"/>
    </source>
</evidence>
<keyword evidence="15" id="KW-0862">Zinc</keyword>
<dbReference type="GO" id="GO:0016567">
    <property type="term" value="P:protein ubiquitination"/>
    <property type="evidence" value="ECO:0007669"/>
    <property type="project" value="InterPro"/>
</dbReference>
<evidence type="ECO:0000256" key="14">
    <source>
        <dbReference type="ARBA" id="ARBA00022786"/>
    </source>
</evidence>
<keyword evidence="31" id="KW-1185">Reference proteome</keyword>
<dbReference type="PANTHER" id="PTHR46053">
    <property type="entry name" value="E3 UBIQUITIN-PROTEIN LIGASE MARCH4-LIKE"/>
    <property type="match status" value="1"/>
</dbReference>
<feature type="compositionally biased region" description="Pro residues" evidence="25">
    <location>
        <begin position="814"/>
        <end position="823"/>
    </location>
</feature>
<name>A0AA88SHR0_CHASR</name>
<keyword evidence="14" id="KW-0833">Ubl conjugation pathway</keyword>
<evidence type="ECO:0000313" key="30">
    <source>
        <dbReference type="EMBL" id="KAK2839697.1"/>
    </source>
</evidence>
<evidence type="ECO:0000256" key="1">
    <source>
        <dbReference type="ARBA" id="ARBA00000900"/>
    </source>
</evidence>
<feature type="compositionally biased region" description="Polar residues" evidence="25">
    <location>
        <begin position="54"/>
        <end position="64"/>
    </location>
</feature>
<keyword evidence="10" id="KW-0479">Metal-binding</keyword>
<evidence type="ECO:0000256" key="3">
    <source>
        <dbReference type="ARBA" id="ARBA00004498"/>
    </source>
</evidence>
<evidence type="ECO:0000256" key="23">
    <source>
        <dbReference type="ARBA" id="ARBA00044000"/>
    </source>
</evidence>
<feature type="region of interest" description="Disordered" evidence="25">
    <location>
        <begin position="703"/>
        <end position="1010"/>
    </location>
</feature>
<evidence type="ECO:0000256" key="17">
    <source>
        <dbReference type="ARBA" id="ARBA00022989"/>
    </source>
</evidence>
<dbReference type="GO" id="GO:0007155">
    <property type="term" value="P:cell adhesion"/>
    <property type="evidence" value="ECO:0007669"/>
    <property type="project" value="UniProtKB-KW"/>
</dbReference>
<dbReference type="SUPFAM" id="SSF53300">
    <property type="entry name" value="vWA-like"/>
    <property type="match status" value="3"/>
</dbReference>
<evidence type="ECO:0000256" key="11">
    <source>
        <dbReference type="ARBA" id="ARBA00022729"/>
    </source>
</evidence>
<evidence type="ECO:0000256" key="20">
    <source>
        <dbReference type="ARBA" id="ARBA00023180"/>
    </source>
</evidence>
<evidence type="ECO:0000256" key="12">
    <source>
        <dbReference type="ARBA" id="ARBA00022737"/>
    </source>
</evidence>
<keyword evidence="7" id="KW-0272">Extracellular matrix</keyword>
<evidence type="ECO:0000256" key="21">
    <source>
        <dbReference type="ARBA" id="ARBA00023278"/>
    </source>
</evidence>
<comment type="caution">
    <text evidence="30">The sequence shown here is derived from an EMBL/GenBank/DDBJ whole genome shotgun (WGS) entry which is preliminary data.</text>
</comment>
<dbReference type="Gene3D" id="3.40.50.410">
    <property type="entry name" value="von Willebrand factor, type A domain"/>
    <property type="match status" value="3"/>
</dbReference>
<dbReference type="Pfam" id="PF00092">
    <property type="entry name" value="VWA"/>
    <property type="match status" value="3"/>
</dbReference>
<comment type="similarity">
    <text evidence="23">Belongs to the type VI collagen family.</text>
</comment>
<dbReference type="GO" id="GO:0012505">
    <property type="term" value="C:endomembrane system"/>
    <property type="evidence" value="ECO:0007669"/>
    <property type="project" value="UniProtKB-SubCell"/>
</dbReference>
<dbReference type="InterPro" id="IPR036465">
    <property type="entry name" value="vWFA_dom_sf"/>
</dbReference>
<dbReference type="InterPro" id="IPR013083">
    <property type="entry name" value="Znf_RING/FYVE/PHD"/>
</dbReference>
<feature type="domain" description="VWFA" evidence="28">
    <location>
        <begin position="479"/>
        <end position="668"/>
    </location>
</feature>
<evidence type="ECO:0000256" key="5">
    <source>
        <dbReference type="ARBA" id="ARBA00012483"/>
    </source>
</evidence>
<evidence type="ECO:0000256" key="4">
    <source>
        <dbReference type="ARBA" id="ARBA00004906"/>
    </source>
</evidence>
<feature type="compositionally biased region" description="Gly residues" evidence="25">
    <location>
        <begin position="912"/>
        <end position="924"/>
    </location>
</feature>
<accession>A0AA88SHR0</accession>
<feature type="signal peptide" evidence="27">
    <location>
        <begin position="1"/>
        <end position="24"/>
    </location>
</feature>
<evidence type="ECO:0000256" key="25">
    <source>
        <dbReference type="SAM" id="MobiDB-lite"/>
    </source>
</evidence>
<dbReference type="FunFam" id="3.40.50.410:FF:000027">
    <property type="entry name" value="collagen alpha-2(VI) chain isoform X1"/>
    <property type="match status" value="1"/>
</dbReference>
<evidence type="ECO:0000256" key="6">
    <source>
        <dbReference type="ARBA" id="ARBA00022525"/>
    </source>
</evidence>
<evidence type="ECO:0000256" key="18">
    <source>
        <dbReference type="ARBA" id="ARBA00023119"/>
    </source>
</evidence>
<organism evidence="30 31">
    <name type="scientific">Channa striata</name>
    <name type="common">Snakehead murrel</name>
    <name type="synonym">Ophicephalus striatus</name>
    <dbReference type="NCBI Taxonomy" id="64152"/>
    <lineage>
        <taxon>Eukaryota</taxon>
        <taxon>Metazoa</taxon>
        <taxon>Chordata</taxon>
        <taxon>Craniata</taxon>
        <taxon>Vertebrata</taxon>
        <taxon>Euteleostomi</taxon>
        <taxon>Actinopterygii</taxon>
        <taxon>Neopterygii</taxon>
        <taxon>Teleostei</taxon>
        <taxon>Neoteleostei</taxon>
        <taxon>Acanthomorphata</taxon>
        <taxon>Anabantaria</taxon>
        <taxon>Anabantiformes</taxon>
        <taxon>Channoidei</taxon>
        <taxon>Channidae</taxon>
        <taxon>Channa</taxon>
    </lineage>
</organism>
<comment type="function">
    <text evidence="22">Collagen VI acts as a cell-binding protein.</text>
</comment>
<dbReference type="EMBL" id="JAUPFM010000010">
    <property type="protein sequence ID" value="KAK2839697.1"/>
    <property type="molecule type" value="Genomic_DNA"/>
</dbReference>
<keyword evidence="17 26" id="KW-1133">Transmembrane helix</keyword>
<keyword evidence="13" id="KW-0863">Zinc-finger</keyword>
<comment type="catalytic activity">
    <reaction evidence="1">
        <text>S-ubiquitinyl-[E2 ubiquitin-conjugating enzyme]-L-cysteine + [acceptor protein]-L-lysine = [E2 ubiquitin-conjugating enzyme]-L-cysteine + N(6)-ubiquitinyl-[acceptor protein]-L-lysine.</text>
        <dbReference type="EC" id="2.3.2.27"/>
    </reaction>
</comment>
<dbReference type="Pfam" id="PF01391">
    <property type="entry name" value="Collagen"/>
    <property type="match status" value="4"/>
</dbReference>
<dbReference type="GO" id="GO:0008270">
    <property type="term" value="F:zinc ion binding"/>
    <property type="evidence" value="ECO:0007669"/>
    <property type="project" value="UniProtKB-KW"/>
</dbReference>
<evidence type="ECO:0000256" key="22">
    <source>
        <dbReference type="ARBA" id="ARBA00043858"/>
    </source>
</evidence>
<feature type="compositionally biased region" description="Gly residues" evidence="25">
    <location>
        <begin position="992"/>
        <end position="1001"/>
    </location>
</feature>
<feature type="region of interest" description="Disordered" evidence="25">
    <location>
        <begin position="445"/>
        <end position="468"/>
    </location>
</feature>
<dbReference type="InterPro" id="IPR046356">
    <property type="entry name" value="MARCHF4/9/11"/>
</dbReference>
<feature type="region of interest" description="Disordered" evidence="25">
    <location>
        <begin position="30"/>
        <end position="80"/>
    </location>
</feature>
<keyword evidence="8" id="KW-0808">Transferase</keyword>
<keyword evidence="19 26" id="KW-0472">Membrane</keyword>
<evidence type="ECO:0000256" key="26">
    <source>
        <dbReference type="SAM" id="Phobius"/>
    </source>
</evidence>
<protein>
    <recommendedName>
        <fullName evidence="24">Collagen alpha-2(VI) chain</fullName>
        <ecNumber evidence="5">2.3.2.27</ecNumber>
    </recommendedName>
</protein>
<dbReference type="InterPro" id="IPR011016">
    <property type="entry name" value="Znf_RING-CH"/>
</dbReference>
<dbReference type="GO" id="GO:0061630">
    <property type="term" value="F:ubiquitin protein ligase activity"/>
    <property type="evidence" value="ECO:0007669"/>
    <property type="project" value="UniProtKB-EC"/>
</dbReference>
<dbReference type="SMART" id="SM00327">
    <property type="entry name" value="VWA"/>
    <property type="match status" value="3"/>
</dbReference>
<evidence type="ECO:0000256" key="19">
    <source>
        <dbReference type="ARBA" id="ARBA00023136"/>
    </source>
</evidence>
<feature type="domain" description="VWFA" evidence="28">
    <location>
        <begin position="1067"/>
        <end position="1254"/>
    </location>
</feature>
<keyword evidence="12" id="KW-0677">Repeat</keyword>
<feature type="transmembrane region" description="Helical" evidence="26">
    <location>
        <begin position="210"/>
        <end position="232"/>
    </location>
</feature>
<comment type="subcellular location">
    <subcellularLocation>
        <location evidence="2">Endomembrane system</location>
        <topology evidence="2">Multi-pass membrane protein</topology>
    </subcellularLocation>
    <subcellularLocation>
        <location evidence="3">Secreted</location>
        <location evidence="3">Extracellular space</location>
        <location evidence="3">Extracellular matrix</location>
    </subcellularLocation>
</comment>
<evidence type="ECO:0000256" key="16">
    <source>
        <dbReference type="ARBA" id="ARBA00022889"/>
    </source>
</evidence>
<evidence type="ECO:0000259" key="29">
    <source>
        <dbReference type="PROSITE" id="PS51292"/>
    </source>
</evidence>
<dbReference type="EC" id="2.3.2.27" evidence="5"/>
<feature type="compositionally biased region" description="Basic and acidic residues" evidence="25">
    <location>
        <begin position="874"/>
        <end position="902"/>
    </location>
</feature>
<evidence type="ECO:0000256" key="7">
    <source>
        <dbReference type="ARBA" id="ARBA00022530"/>
    </source>
</evidence>
<dbReference type="GO" id="GO:0005581">
    <property type="term" value="C:collagen trimer"/>
    <property type="evidence" value="ECO:0007669"/>
    <property type="project" value="UniProtKB-KW"/>
</dbReference>
<evidence type="ECO:0000256" key="10">
    <source>
        <dbReference type="ARBA" id="ARBA00022723"/>
    </source>
</evidence>